<dbReference type="Proteomes" id="UP000324748">
    <property type="component" value="Unassembled WGS sequence"/>
</dbReference>
<name>A0A5B0MUM0_PUCGR</name>
<gene>
    <name evidence="1" type="ORF">PGT21_016814</name>
</gene>
<protein>
    <submittedName>
        <fullName evidence="1">Uncharacterized protein</fullName>
    </submittedName>
</protein>
<reference evidence="1 2" key="1">
    <citation type="submission" date="2019-05" db="EMBL/GenBank/DDBJ databases">
        <title>Emergence of the Ug99 lineage of the wheat stem rust pathogen through somatic hybridization.</title>
        <authorList>
            <person name="Li F."/>
            <person name="Upadhyaya N.M."/>
            <person name="Sperschneider J."/>
            <person name="Matny O."/>
            <person name="Nguyen-Phuc H."/>
            <person name="Mago R."/>
            <person name="Raley C."/>
            <person name="Miller M.E."/>
            <person name="Silverstein K.A.T."/>
            <person name="Henningsen E."/>
            <person name="Hirsch C.D."/>
            <person name="Visser B."/>
            <person name="Pretorius Z.A."/>
            <person name="Steffenson B.J."/>
            <person name="Schwessinger B."/>
            <person name="Dodds P.N."/>
            <person name="Figueroa M."/>
        </authorList>
    </citation>
    <scope>NUCLEOTIDE SEQUENCE [LARGE SCALE GENOMIC DNA]</scope>
    <source>
        <strain evidence="1">21-0</strain>
    </source>
</reference>
<keyword evidence="2" id="KW-1185">Reference proteome</keyword>
<organism evidence="1 2">
    <name type="scientific">Puccinia graminis f. sp. tritici</name>
    <dbReference type="NCBI Taxonomy" id="56615"/>
    <lineage>
        <taxon>Eukaryota</taxon>
        <taxon>Fungi</taxon>
        <taxon>Dikarya</taxon>
        <taxon>Basidiomycota</taxon>
        <taxon>Pucciniomycotina</taxon>
        <taxon>Pucciniomycetes</taxon>
        <taxon>Pucciniales</taxon>
        <taxon>Pucciniaceae</taxon>
        <taxon>Puccinia</taxon>
    </lineage>
</organism>
<comment type="caution">
    <text evidence="1">The sequence shown here is derived from an EMBL/GenBank/DDBJ whole genome shotgun (WGS) entry which is preliminary data.</text>
</comment>
<dbReference type="EMBL" id="VSWC01000132">
    <property type="protein sequence ID" value="KAA1079589.1"/>
    <property type="molecule type" value="Genomic_DNA"/>
</dbReference>
<proteinExistence type="predicted"/>
<evidence type="ECO:0000313" key="1">
    <source>
        <dbReference type="EMBL" id="KAA1079589.1"/>
    </source>
</evidence>
<accession>A0A5B0MUM0</accession>
<dbReference type="AlphaFoldDB" id="A0A5B0MUM0"/>
<evidence type="ECO:0000313" key="2">
    <source>
        <dbReference type="Proteomes" id="UP000324748"/>
    </source>
</evidence>
<sequence>MGSAIVDIGAGTHPYRTPIPVCKALTIKEFVVTRVSSSVKVRASLKPSHLKLHLVAKNASGPAALGTLVMLLVSSRPGSRLQCELFDGVPTH</sequence>